<feature type="transmembrane region" description="Helical" evidence="8">
    <location>
        <begin position="436"/>
        <end position="456"/>
    </location>
</feature>
<feature type="transmembrane region" description="Helical" evidence="8">
    <location>
        <begin position="386"/>
        <end position="406"/>
    </location>
</feature>
<proteinExistence type="inferred from homology"/>
<dbReference type="EMBL" id="BGZK01000176">
    <property type="protein sequence ID" value="GBP26077.1"/>
    <property type="molecule type" value="Genomic_DNA"/>
</dbReference>
<feature type="transmembrane region" description="Helical" evidence="8">
    <location>
        <begin position="106"/>
        <end position="126"/>
    </location>
</feature>
<dbReference type="GO" id="GO:0008527">
    <property type="term" value="F:taste receptor activity"/>
    <property type="evidence" value="ECO:0007669"/>
    <property type="project" value="InterPro"/>
</dbReference>
<organism evidence="9 10">
    <name type="scientific">Eumeta variegata</name>
    <name type="common">Bagworm moth</name>
    <name type="synonym">Eumeta japonica</name>
    <dbReference type="NCBI Taxonomy" id="151549"/>
    <lineage>
        <taxon>Eukaryota</taxon>
        <taxon>Metazoa</taxon>
        <taxon>Ecdysozoa</taxon>
        <taxon>Arthropoda</taxon>
        <taxon>Hexapoda</taxon>
        <taxon>Insecta</taxon>
        <taxon>Pterygota</taxon>
        <taxon>Neoptera</taxon>
        <taxon>Endopterygota</taxon>
        <taxon>Lepidoptera</taxon>
        <taxon>Glossata</taxon>
        <taxon>Ditrysia</taxon>
        <taxon>Tineoidea</taxon>
        <taxon>Psychidae</taxon>
        <taxon>Oiketicinae</taxon>
        <taxon>Eumeta</taxon>
    </lineage>
</organism>
<dbReference type="STRING" id="151549.A0A4C1UJ05"/>
<evidence type="ECO:0000256" key="2">
    <source>
        <dbReference type="ARBA" id="ARBA00005327"/>
    </source>
</evidence>
<evidence type="ECO:0000313" key="10">
    <source>
        <dbReference type="Proteomes" id="UP000299102"/>
    </source>
</evidence>
<evidence type="ECO:0000256" key="3">
    <source>
        <dbReference type="ARBA" id="ARBA00022475"/>
    </source>
</evidence>
<dbReference type="PANTHER" id="PTHR21421:SF29">
    <property type="entry name" value="GUSTATORY RECEPTOR 5A FOR TREHALOSE-RELATED"/>
    <property type="match status" value="1"/>
</dbReference>
<name>A0A4C1UJ05_EUMVA</name>
<feature type="transmembrane region" description="Helical" evidence="8">
    <location>
        <begin position="138"/>
        <end position="160"/>
    </location>
</feature>
<dbReference type="InterPro" id="IPR009318">
    <property type="entry name" value="Gustatory_rcpt"/>
</dbReference>
<accession>A0A4C1UJ05</accession>
<keyword evidence="5 8" id="KW-1133">Transmembrane helix</keyword>
<evidence type="ECO:0000256" key="1">
    <source>
        <dbReference type="ARBA" id="ARBA00004651"/>
    </source>
</evidence>
<dbReference type="Pfam" id="PF06151">
    <property type="entry name" value="Trehalose_recp"/>
    <property type="match status" value="2"/>
</dbReference>
<evidence type="ECO:0000256" key="7">
    <source>
        <dbReference type="ARBA" id="ARBA00023170"/>
    </source>
</evidence>
<keyword evidence="6 8" id="KW-0472">Membrane</keyword>
<evidence type="ECO:0000256" key="4">
    <source>
        <dbReference type="ARBA" id="ARBA00022692"/>
    </source>
</evidence>
<reference evidence="9 10" key="1">
    <citation type="journal article" date="2019" name="Commun. Biol.">
        <title>The bagworm genome reveals a unique fibroin gene that provides high tensile strength.</title>
        <authorList>
            <person name="Kono N."/>
            <person name="Nakamura H."/>
            <person name="Ohtoshi R."/>
            <person name="Tomita M."/>
            <person name="Numata K."/>
            <person name="Arakawa K."/>
        </authorList>
    </citation>
    <scope>NUCLEOTIDE SEQUENCE [LARGE SCALE GENOMIC DNA]</scope>
</reference>
<keyword evidence="4 8" id="KW-0812">Transmembrane</keyword>
<evidence type="ECO:0000256" key="5">
    <source>
        <dbReference type="ARBA" id="ARBA00022989"/>
    </source>
</evidence>
<dbReference type="OrthoDB" id="5800391at2759"/>
<evidence type="ECO:0000256" key="8">
    <source>
        <dbReference type="SAM" id="Phobius"/>
    </source>
</evidence>
<protein>
    <submittedName>
        <fullName evidence="9">Gustatory receptor 5a for trehalose</fullName>
    </submittedName>
</protein>
<comment type="subcellular location">
    <subcellularLocation>
        <location evidence="1">Cell membrane</location>
        <topology evidence="1">Multi-pass membrane protein</topology>
    </subcellularLocation>
</comment>
<dbReference type="AlphaFoldDB" id="A0A4C1UJ05"/>
<evidence type="ECO:0000313" key="9">
    <source>
        <dbReference type="EMBL" id="GBP26077.1"/>
    </source>
</evidence>
<comment type="caution">
    <text evidence="9">The sequence shown here is derived from an EMBL/GenBank/DDBJ whole genome shotgun (WGS) entry which is preliminary data.</text>
</comment>
<dbReference type="PANTHER" id="PTHR21421">
    <property type="entry name" value="GUSTATORY RECEPTOR"/>
    <property type="match status" value="1"/>
</dbReference>
<dbReference type="GO" id="GO:0005886">
    <property type="term" value="C:plasma membrane"/>
    <property type="evidence" value="ECO:0007669"/>
    <property type="project" value="UniProtKB-SubCell"/>
</dbReference>
<keyword evidence="10" id="KW-1185">Reference proteome</keyword>
<sequence>MLDLNICLGFVQIGTEQNLSRKRDKEQERDSKLGGIEVENVLKSDLKLGQGSRAGTESESIQIKMGFEITGAYPESFYKLSVKYRNLCSSASSANDAMRIPNHSSFSSVFLIYAYATPSAINFIAAKKLACTFKSPYSVYYAASVVSQSVTTVLCLYSFAVTNITLSNLSSVLFSVIAFISTMLMLRLSFDWPELVNKVTSIEYLLPRQKYDSLVRKCNFTAITIMILALVEHLLSLMFAWKDAMNCHERASPLESFAVHSYACVFRFFKYNTWIAILSEVEMSLMKPLHVSTSARDGRRAPQSMKGAGSRTQPNVYDECISIQATFLWSFTDVFIIVLSRYVSAHFHDLNRVISLNKEKESTEWGRLRVEYSYLVQMVRLIDSRVSAVILVSFFTNLFFICLQLFNILNQGYYGQHQCNPEKLEEVLHGVEHGVYYTYSFLFLVLRALSVSLLAADVNSTAQYPIYELFDVPASAYSIDVIDCFAQHLNKTSTKLNTPLLNLIRASFTHRNHILKRELMSSSAGLLPRFKRELFPRVGNSMRVSPNGLLRAPAFTSRYCLL</sequence>
<dbReference type="GO" id="GO:0050916">
    <property type="term" value="P:sensory perception of sweet taste"/>
    <property type="evidence" value="ECO:0007669"/>
    <property type="project" value="UniProtKB-ARBA"/>
</dbReference>
<feature type="transmembrane region" description="Helical" evidence="8">
    <location>
        <begin position="172"/>
        <end position="190"/>
    </location>
</feature>
<gene>
    <name evidence="9" type="primary">Gr5a</name>
    <name evidence="9" type="ORF">EVAR_15089_1</name>
</gene>
<feature type="transmembrane region" description="Helical" evidence="8">
    <location>
        <begin position="220"/>
        <end position="241"/>
    </location>
</feature>
<keyword evidence="7 9" id="KW-0675">Receptor</keyword>
<keyword evidence="3" id="KW-1003">Cell membrane</keyword>
<dbReference type="Proteomes" id="UP000299102">
    <property type="component" value="Unassembled WGS sequence"/>
</dbReference>
<comment type="similarity">
    <text evidence="2">Belongs to the insect chemoreceptor superfamily. Gustatory receptor (GR) family. Gr5a subfamily.</text>
</comment>
<evidence type="ECO:0000256" key="6">
    <source>
        <dbReference type="ARBA" id="ARBA00023136"/>
    </source>
</evidence>